<evidence type="ECO:0000256" key="5">
    <source>
        <dbReference type="ARBA" id="ARBA00022670"/>
    </source>
</evidence>
<dbReference type="FunFam" id="3.40.50.300:FF:000338">
    <property type="entry name" value="GPN-loop GTPase 2"/>
    <property type="match status" value="1"/>
</dbReference>
<dbReference type="GO" id="GO:0003924">
    <property type="term" value="F:GTPase activity"/>
    <property type="evidence" value="ECO:0007669"/>
    <property type="project" value="TreeGrafter"/>
</dbReference>
<keyword evidence="10" id="KW-0342">GTP-binding</keyword>
<evidence type="ECO:0000256" key="6">
    <source>
        <dbReference type="ARBA" id="ARBA00022741"/>
    </source>
</evidence>
<keyword evidence="9 11" id="KW-0788">Thiol protease</keyword>
<dbReference type="EMBL" id="MUNK01000093">
    <property type="protein sequence ID" value="OTA32460.1"/>
    <property type="molecule type" value="Genomic_DNA"/>
</dbReference>
<sequence>MIKTLILPVGPPGSGKSTLTNGLQQFMTAISRPCSVANLDPANDVVPYTPAFDVRELVSVEEVMEREELGPNGGVLWAMEEIEANLEWLEDRLAECEDTVVLDPPGQPELTIHHLALPRILQRLEKIGYRIVVLQLLDSVVLTRPSLYLSSLLLCVRGMLHLPYPVVNIFTKIDNLRSLGGADLPFNLDFYTEVQDLTYLLPELSREQSSTAAGGSGKWEKLNEALVDLIQDFGLVGFETLAVEDRASMFSLLKAIDRASGYLLSTTRNADPDTGATTDDSASVWAQAMSENWTGKMDVRDVQERWVDRREEYDELERKGWEEEARMAGALPEQSAAEAVRTHARERGAEWVEGDDDGEEEDEVLREQREWEERRRRDPGLKDRSSRKIRIVFVQHNDKDPDDPIYEGKPTWELMFSPRKDDGAELLVFKDVENNPEVMTTLLHNLGLSRTLQFHDVFSIDDPDLLAFVPRPAYALLLVFPVSAMYEKFRHEEDAARPEYDSHGDAEPVVWYKQTIGNACGLIGLLHSVSNGAAKTQIQPGSDLDKFVSQAVPLKPRERAELLEETEALEKASQEAAGQGDTAAPAAEESVDLHYVCFVKSEKDGHLWEMDGRRKGPLDRGQLEEGEDVLGPSALDKGVRAFLKREEAAGGGELRFGLIVLAESLE</sequence>
<feature type="domain" description="UCH catalytic" evidence="13">
    <location>
        <begin position="428"/>
        <end position="663"/>
    </location>
</feature>
<dbReference type="SUPFAM" id="SSF52540">
    <property type="entry name" value="P-loop containing nucleoside triphosphate hydrolases"/>
    <property type="match status" value="1"/>
</dbReference>
<dbReference type="InterPro" id="IPR038765">
    <property type="entry name" value="Papain-like_cys_pep_sf"/>
</dbReference>
<evidence type="ECO:0000256" key="10">
    <source>
        <dbReference type="ARBA" id="ARBA00023134"/>
    </source>
</evidence>
<comment type="similarity">
    <text evidence="2">Belongs to the GPN-loop GTPase family.</text>
</comment>
<dbReference type="PRINTS" id="PR00707">
    <property type="entry name" value="UBCTHYDRLASE"/>
</dbReference>
<evidence type="ECO:0000259" key="13">
    <source>
        <dbReference type="PROSITE" id="PS52048"/>
    </source>
</evidence>
<evidence type="ECO:0000313" key="14">
    <source>
        <dbReference type="EMBL" id="OTA32460.1"/>
    </source>
</evidence>
<feature type="compositionally biased region" description="Acidic residues" evidence="12">
    <location>
        <begin position="352"/>
        <end position="364"/>
    </location>
</feature>
<organism evidence="14 15">
    <name type="scientific">Hortaea werneckii EXF-2000</name>
    <dbReference type="NCBI Taxonomy" id="1157616"/>
    <lineage>
        <taxon>Eukaryota</taxon>
        <taxon>Fungi</taxon>
        <taxon>Dikarya</taxon>
        <taxon>Ascomycota</taxon>
        <taxon>Pezizomycotina</taxon>
        <taxon>Dothideomycetes</taxon>
        <taxon>Dothideomycetidae</taxon>
        <taxon>Mycosphaerellales</taxon>
        <taxon>Teratosphaeriaceae</taxon>
        <taxon>Hortaea</taxon>
    </lineage>
</organism>
<dbReference type="FunFam" id="3.40.532.10:FF:000008">
    <property type="entry name" value="Ubiquitin carboxyl-terminal hydrolase"/>
    <property type="match status" value="1"/>
</dbReference>
<dbReference type="Pfam" id="PF03029">
    <property type="entry name" value="ATP_bind_1"/>
    <property type="match status" value="1"/>
</dbReference>
<accession>A0A1Z5T8Y2</accession>
<evidence type="ECO:0000256" key="9">
    <source>
        <dbReference type="ARBA" id="ARBA00022807"/>
    </source>
</evidence>
<evidence type="ECO:0000256" key="8">
    <source>
        <dbReference type="ARBA" id="ARBA00022801"/>
    </source>
</evidence>
<proteinExistence type="inferred from homology"/>
<gene>
    <name evidence="14" type="ORF">BTJ68_06245</name>
</gene>
<protein>
    <recommendedName>
        <fullName evidence="4 11">ubiquitinyl hydrolase 1</fullName>
        <ecNumber evidence="4 11">3.4.19.12</ecNumber>
    </recommendedName>
</protein>
<evidence type="ECO:0000313" key="15">
    <source>
        <dbReference type="Proteomes" id="UP000194280"/>
    </source>
</evidence>
<keyword evidence="6" id="KW-0547">Nucleotide-binding</keyword>
<feature type="site" description="Important for enzyme activity" evidence="11">
    <location>
        <position position="611"/>
    </location>
</feature>
<feature type="region of interest" description="Disordered" evidence="12">
    <location>
        <begin position="347"/>
        <end position="378"/>
    </location>
</feature>
<evidence type="ECO:0000256" key="11">
    <source>
        <dbReference type="PROSITE-ProRule" id="PRU01393"/>
    </source>
</evidence>
<feature type="active site" description="Proton donor" evidence="11">
    <location>
        <position position="594"/>
    </location>
</feature>
<evidence type="ECO:0000256" key="7">
    <source>
        <dbReference type="ARBA" id="ARBA00022786"/>
    </source>
</evidence>
<dbReference type="AlphaFoldDB" id="A0A1Z5T8Y2"/>
<dbReference type="GO" id="GO:0006511">
    <property type="term" value="P:ubiquitin-dependent protein catabolic process"/>
    <property type="evidence" value="ECO:0007669"/>
    <property type="project" value="UniProtKB-UniRule"/>
</dbReference>
<dbReference type="FunCoup" id="A0A1Z5T8Y2">
    <property type="interactions" value="1882"/>
</dbReference>
<feature type="site" description="Transition state stabilizer" evidence="11">
    <location>
        <position position="514"/>
    </location>
</feature>
<evidence type="ECO:0000256" key="12">
    <source>
        <dbReference type="SAM" id="MobiDB-lite"/>
    </source>
</evidence>
<evidence type="ECO:0000256" key="3">
    <source>
        <dbReference type="ARBA" id="ARBA00009326"/>
    </source>
</evidence>
<keyword evidence="15" id="KW-1185">Reference proteome</keyword>
<dbReference type="VEuPathDB" id="FungiDB:BTJ68_06245"/>
<dbReference type="GO" id="GO:0005525">
    <property type="term" value="F:GTP binding"/>
    <property type="evidence" value="ECO:0007669"/>
    <property type="project" value="UniProtKB-KW"/>
</dbReference>
<dbReference type="SUPFAM" id="SSF54001">
    <property type="entry name" value="Cysteine proteinases"/>
    <property type="match status" value="1"/>
</dbReference>
<dbReference type="GO" id="GO:0004843">
    <property type="term" value="F:cysteine-type deubiquitinase activity"/>
    <property type="evidence" value="ECO:0007669"/>
    <property type="project" value="UniProtKB-UniRule"/>
</dbReference>
<comment type="catalytic activity">
    <reaction evidence="1 11">
        <text>Thiol-dependent hydrolysis of ester, thioester, amide, peptide and isopeptide bonds formed by the C-terminal Gly of ubiquitin (a 76-residue protein attached to proteins as an intracellular targeting signal).</text>
        <dbReference type="EC" id="3.4.19.12"/>
    </reaction>
</comment>
<dbReference type="InterPro" id="IPR036959">
    <property type="entry name" value="Peptidase_C12_UCH_sf"/>
</dbReference>
<dbReference type="InterPro" id="IPR001578">
    <property type="entry name" value="Peptidase_C12_UCH"/>
</dbReference>
<dbReference type="STRING" id="1157616.A0A1Z5T8Y2"/>
<dbReference type="PROSITE" id="PS00140">
    <property type="entry name" value="UCH_1"/>
    <property type="match status" value="1"/>
</dbReference>
<dbReference type="EC" id="3.4.19.12" evidence="4 11"/>
<evidence type="ECO:0000256" key="1">
    <source>
        <dbReference type="ARBA" id="ARBA00000707"/>
    </source>
</evidence>
<keyword evidence="7 11" id="KW-0833">Ubl conjugation pathway</keyword>
<feature type="active site" description="Nucleophile" evidence="11">
    <location>
        <position position="520"/>
    </location>
</feature>
<dbReference type="Proteomes" id="UP000194280">
    <property type="component" value="Unassembled WGS sequence"/>
</dbReference>
<keyword evidence="5 11" id="KW-0645">Protease</keyword>
<dbReference type="CDD" id="cd09616">
    <property type="entry name" value="Peptidase_C12_UCH_L1_L3"/>
    <property type="match status" value="1"/>
</dbReference>
<name>A0A1Z5T8Y2_HORWE</name>
<dbReference type="Gene3D" id="3.40.532.10">
    <property type="entry name" value="Peptidase C12, ubiquitin carboxyl-terminal hydrolase"/>
    <property type="match status" value="1"/>
</dbReference>
<dbReference type="InParanoid" id="A0A1Z5T8Y2"/>
<evidence type="ECO:0000256" key="2">
    <source>
        <dbReference type="ARBA" id="ARBA00005290"/>
    </source>
</evidence>
<dbReference type="PANTHER" id="PTHR21231">
    <property type="entry name" value="XPA-BINDING PROTEIN 1-RELATED"/>
    <property type="match status" value="1"/>
</dbReference>
<dbReference type="PROSITE" id="PS52048">
    <property type="entry name" value="UCH_DOMAIN"/>
    <property type="match status" value="1"/>
</dbReference>
<dbReference type="InterPro" id="IPR004130">
    <property type="entry name" value="Gpn"/>
</dbReference>
<dbReference type="Gene3D" id="3.40.50.300">
    <property type="entry name" value="P-loop containing nucleotide triphosphate hydrolases"/>
    <property type="match status" value="1"/>
</dbReference>
<keyword evidence="8 11" id="KW-0378">Hydrolase</keyword>
<dbReference type="InterPro" id="IPR057254">
    <property type="entry name" value="UCH_AS"/>
</dbReference>
<comment type="caution">
    <text evidence="14">The sequence shown here is derived from an EMBL/GenBank/DDBJ whole genome shotgun (WGS) entry which is preliminary data.</text>
</comment>
<dbReference type="InterPro" id="IPR027417">
    <property type="entry name" value="P-loop_NTPase"/>
</dbReference>
<dbReference type="Pfam" id="PF01088">
    <property type="entry name" value="Peptidase_C12"/>
    <property type="match status" value="1"/>
</dbReference>
<reference evidence="14 15" key="1">
    <citation type="submission" date="2017-01" db="EMBL/GenBank/DDBJ databases">
        <title>The recent genome duplication of the halophilic yeast Hortaea werneckii: insights from long-read sequencing.</title>
        <authorList>
            <person name="Sinha S."/>
            <person name="Flibotte S."/>
            <person name="Neira M."/>
            <person name="Lenassi M."/>
            <person name="Gostincar C."/>
            <person name="Stajich J.E."/>
            <person name="Nislow C.E."/>
        </authorList>
    </citation>
    <scope>NUCLEOTIDE SEQUENCE [LARGE SCALE GENOMIC DNA]</scope>
    <source>
        <strain evidence="14 15">EXF-2000</strain>
    </source>
</reference>
<comment type="similarity">
    <text evidence="3 11">Belongs to the peptidase C12 family.</text>
</comment>
<evidence type="ECO:0000256" key="4">
    <source>
        <dbReference type="ARBA" id="ARBA00012759"/>
    </source>
</evidence>
<dbReference type="PANTHER" id="PTHR21231:SF3">
    <property type="entry name" value="GPN-LOOP GTPASE 2"/>
    <property type="match status" value="1"/>
</dbReference>
<feature type="compositionally biased region" description="Basic and acidic residues" evidence="12">
    <location>
        <begin position="365"/>
        <end position="378"/>
    </location>
</feature>
<dbReference type="GO" id="GO:0005737">
    <property type="term" value="C:cytoplasm"/>
    <property type="evidence" value="ECO:0007669"/>
    <property type="project" value="TreeGrafter"/>
</dbReference>